<feature type="transmembrane region" description="Helical" evidence="15">
    <location>
        <begin position="353"/>
        <end position="369"/>
    </location>
</feature>
<keyword evidence="10 15" id="KW-0472">Membrane</keyword>
<dbReference type="OrthoDB" id="1689333at2759"/>
<keyword evidence="9 15" id="KW-1133">Transmembrane helix</keyword>
<evidence type="ECO:0000256" key="3">
    <source>
        <dbReference type="ARBA" id="ARBA00004922"/>
    </source>
</evidence>
<gene>
    <name evidence="18" type="ORF">K458DRAFT_430192</name>
</gene>
<feature type="transmembrane region" description="Helical" evidence="15">
    <location>
        <begin position="406"/>
        <end position="436"/>
    </location>
</feature>
<feature type="region of interest" description="Disordered" evidence="14">
    <location>
        <begin position="1206"/>
        <end position="1283"/>
    </location>
</feature>
<organism evidence="18 19">
    <name type="scientific">Lentithecium fluviatile CBS 122367</name>
    <dbReference type="NCBI Taxonomy" id="1168545"/>
    <lineage>
        <taxon>Eukaryota</taxon>
        <taxon>Fungi</taxon>
        <taxon>Dikarya</taxon>
        <taxon>Ascomycota</taxon>
        <taxon>Pezizomycotina</taxon>
        <taxon>Dothideomycetes</taxon>
        <taxon>Pleosporomycetidae</taxon>
        <taxon>Pleosporales</taxon>
        <taxon>Massarineae</taxon>
        <taxon>Lentitheciaceae</taxon>
        <taxon>Lentithecium</taxon>
    </lineage>
</organism>
<accession>A0A6G1J715</accession>
<feature type="domain" description="DDT" evidence="16">
    <location>
        <begin position="941"/>
        <end position="1004"/>
    </location>
</feature>
<dbReference type="GO" id="GO:0000785">
    <property type="term" value="C:chromatin"/>
    <property type="evidence" value="ECO:0007669"/>
    <property type="project" value="UniProtKB-ARBA"/>
</dbReference>
<evidence type="ECO:0000256" key="6">
    <source>
        <dbReference type="ARBA" id="ARBA00022679"/>
    </source>
</evidence>
<evidence type="ECO:0000259" key="17">
    <source>
        <dbReference type="PROSITE" id="PS51136"/>
    </source>
</evidence>
<dbReference type="UniPathway" id="UPA00378"/>
<feature type="region of interest" description="Disordered" evidence="14">
    <location>
        <begin position="1006"/>
        <end position="1066"/>
    </location>
</feature>
<dbReference type="PROSITE" id="PS50827">
    <property type="entry name" value="DDT"/>
    <property type="match status" value="1"/>
</dbReference>
<dbReference type="Pfam" id="PF03155">
    <property type="entry name" value="Alg6_Alg8"/>
    <property type="match status" value="1"/>
</dbReference>
<dbReference type="InterPro" id="IPR004856">
    <property type="entry name" value="Glyco_trans_ALG6/ALG8"/>
</dbReference>
<feature type="transmembrane region" description="Helical" evidence="15">
    <location>
        <begin position="182"/>
        <end position="206"/>
    </location>
</feature>
<dbReference type="GO" id="GO:0031509">
    <property type="term" value="P:subtelomeric heterochromatin formation"/>
    <property type="evidence" value="ECO:0007669"/>
    <property type="project" value="TreeGrafter"/>
</dbReference>
<feature type="transmembrane region" description="Helical" evidence="15">
    <location>
        <begin position="12"/>
        <end position="35"/>
    </location>
</feature>
<evidence type="ECO:0000256" key="14">
    <source>
        <dbReference type="SAM" id="MobiDB-lite"/>
    </source>
</evidence>
<evidence type="ECO:0000256" key="9">
    <source>
        <dbReference type="ARBA" id="ARBA00022989"/>
    </source>
</evidence>
<keyword evidence="11 12" id="KW-0539">Nucleus</keyword>
<dbReference type="InterPro" id="IPR028941">
    <property type="entry name" value="WHIM2_dom"/>
</dbReference>
<evidence type="ECO:0000256" key="11">
    <source>
        <dbReference type="ARBA" id="ARBA00023242"/>
    </source>
</evidence>
<feature type="compositionally biased region" description="Basic and acidic residues" evidence="14">
    <location>
        <begin position="1260"/>
        <end position="1283"/>
    </location>
</feature>
<comment type="similarity">
    <text evidence="4">Belongs to the ALG6/ALG8 glucosyltransferase family.</text>
</comment>
<evidence type="ECO:0000313" key="19">
    <source>
        <dbReference type="Proteomes" id="UP000799291"/>
    </source>
</evidence>
<dbReference type="Pfam" id="PF10537">
    <property type="entry name" value="WAC_Acf1_DNA_bd"/>
    <property type="match status" value="1"/>
</dbReference>
<keyword evidence="5" id="KW-0328">Glycosyltransferase</keyword>
<evidence type="ECO:0000256" key="13">
    <source>
        <dbReference type="SAM" id="Coils"/>
    </source>
</evidence>
<comment type="pathway">
    <text evidence="3">Protein modification; protein glycosylation.</text>
</comment>
<evidence type="ECO:0000256" key="5">
    <source>
        <dbReference type="ARBA" id="ARBA00022676"/>
    </source>
</evidence>
<dbReference type="PROSITE" id="PS51136">
    <property type="entry name" value="WAC"/>
    <property type="match status" value="1"/>
</dbReference>
<protein>
    <submittedName>
        <fullName evidence="18">Glycosyltransferase family 57 protein</fullName>
    </submittedName>
</protein>
<evidence type="ECO:0000256" key="15">
    <source>
        <dbReference type="SAM" id="Phobius"/>
    </source>
</evidence>
<sequence>MPPRAANVPMSELYPSIAQCAVVATALKVLLFPAYKSTDFEVHRNWLALTHSLPVKEWYFEQTSEWTLDYPPFFAYFEWLLSQGAAYVEPALLNVKDLGYDSWQTIYFQRATVILTELVLVYALHLYVKGSKTKATAHAAALSVLLSPGLLIIDHIHFQYNGFLYGILILSLVLARDNSTILLSGLLFAALLCFKHIYLYLAPAYFVYLLRAYCLGERSAFPYFSVRFFNCIKLGVGIVAVFASAFGPFALWGQLEQVFRRLFPFSRGLCHAYWAPNVWALYSFSDRLLIYLAPHLGLDVDREAVNSVTRGLVGDTSFAVLPDVVPLTCFLLTLGFQIPFLLRLLFKPTWDTFVGAVTLCGYASFLFGWHVHEKAILLVIIPFSLIALKDRRYYSAFRPLAVSGHVSLFPLLFTAAEFPVKTVYTILWLVAFLMAFDRLTPASPHPRVFLLDRFSFFYIALSIPLIAYCSLVHGIVFGDKYEFLPLMFTSSYSAVGVVQYKRKTVKLEPQPPFLDDHTEVWVIDATGEVFTDYERYLNRRDFYLQKNFTCESTGHTGYTYFEAMESETEASKEIDSIFPEGLRSRVLEFVQFRNTARMDDLVNLVFDHFREHYMVGDRVSVDTEHGRRYGMISQMTDTSRLHSIFNGQSTDDQFRSFTYMITMEDNGEEVTRYKASELQRDRRVYSKLVLKQFLRSAVSREAWNGAPWMVKDRLAKRYNIPTKVPEAKTRDAVMAAKKAANAIANGTHLPMESPNMGYPHTNGAGPPGVPGLGGQTAFVSFAANGHPLPPGQHDRSMMPPPMNGVPVPGRPGYTYSGPPPIHYHPPPPYPQHLPPQIGHHQLPPHVAQLAQQMPPPGSGLSISLPFQNNFMQYQTLAPTNAPQQFPAPIAKPFEPIKYPIDDLRIKQPRVSVTRPALKFFSDDVPDGNEPPPEEKRTGILMKSMGPLLCTWETLNVHDTIYMLDSFTFDDFVEAMGFSSEEVECELLVEVHCAVLKQYVNDSGKLQVPLPHMEDEDDSDEGETSKETTPEPEPEPPVRTTRSSLRKSEANQIVAKQRTPTPEPPKQLHKAAEFLADFDWFEQCKIRNFRDGGWQAILVGLLHRLSFNPTHKEACDEVLAQLVPPDEDPSVEQIAQNYVYLDVNLRISALEMALRLTVTTEHFRDQLVAASQEMTRLRKEKIDFQKKRKELADDLFKLDIERKIQLPLNTPASPSDAKENQDVSMTGTDDVEDEADEGGEEEVSARSRKQRNAAKQTKRKRETEAAKKEKAKKAKADAAKTKQQKEWEKLLDSIEKKKDELRSCEASINELDDDLRETLVHRSKILGKDRFLNKYYWFEHNGMPFGGVPTSSTAEYGYANGRVWVQGPDEWELQPNLEEPALSEDMAEFGWTVPMRKEKEEGPTHLAKSTDWGYYDDPTDIDKLMGWLDERGLREKALRKELLIFRLRIAEYMGKMRKHLEEAEKSRADDEESATRVSTRNKSYKETDESKARCLLWTNSIMREEVGYNHAEEYEPPRRGRKGVATTKKAKGKK</sequence>
<dbReference type="InterPro" id="IPR013136">
    <property type="entry name" value="WSTF_Acf1_Cbp146"/>
</dbReference>
<dbReference type="Proteomes" id="UP000799291">
    <property type="component" value="Unassembled WGS sequence"/>
</dbReference>
<feature type="coiled-coil region" evidence="13">
    <location>
        <begin position="1159"/>
        <end position="1193"/>
    </location>
</feature>
<dbReference type="EMBL" id="MU005577">
    <property type="protein sequence ID" value="KAF2686344.1"/>
    <property type="molecule type" value="Genomic_DNA"/>
</dbReference>
<feature type="domain" description="WAC" evidence="17">
    <location>
        <begin position="518"/>
        <end position="627"/>
    </location>
</feature>
<comment type="subcellular location">
    <subcellularLocation>
        <location evidence="2">Endoplasmic reticulum membrane</location>
        <topology evidence="2">Multi-pass membrane protein</topology>
    </subcellularLocation>
    <subcellularLocation>
        <location evidence="1 12">Nucleus</location>
    </subcellularLocation>
</comment>
<evidence type="ECO:0000259" key="16">
    <source>
        <dbReference type="PROSITE" id="PS50827"/>
    </source>
</evidence>
<dbReference type="PANTHER" id="PTHR32075">
    <property type="entry name" value="ISWI CHROMATIN-REMODELING COMPLEX SUBUNIT YPL216W-RELATED"/>
    <property type="match status" value="1"/>
</dbReference>
<dbReference type="GO" id="GO:0016758">
    <property type="term" value="F:hexosyltransferase activity"/>
    <property type="evidence" value="ECO:0007669"/>
    <property type="project" value="InterPro"/>
</dbReference>
<evidence type="ECO:0000256" key="1">
    <source>
        <dbReference type="ARBA" id="ARBA00004123"/>
    </source>
</evidence>
<keyword evidence="13" id="KW-0175">Coiled coil</keyword>
<dbReference type="GO" id="GO:0005789">
    <property type="term" value="C:endoplasmic reticulum membrane"/>
    <property type="evidence" value="ECO:0007669"/>
    <property type="project" value="UniProtKB-SubCell"/>
</dbReference>
<name>A0A6G1J715_9PLEO</name>
<evidence type="ECO:0000256" key="7">
    <source>
        <dbReference type="ARBA" id="ARBA00022692"/>
    </source>
</evidence>
<evidence type="ECO:0000256" key="8">
    <source>
        <dbReference type="ARBA" id="ARBA00022824"/>
    </source>
</evidence>
<proteinExistence type="inferred from homology"/>
<evidence type="ECO:0000313" key="18">
    <source>
        <dbReference type="EMBL" id="KAF2686344.1"/>
    </source>
</evidence>
<evidence type="ECO:0000256" key="2">
    <source>
        <dbReference type="ARBA" id="ARBA00004477"/>
    </source>
</evidence>
<keyword evidence="8" id="KW-0256">Endoplasmic reticulum</keyword>
<dbReference type="Pfam" id="PF02791">
    <property type="entry name" value="DDT"/>
    <property type="match status" value="1"/>
</dbReference>
<feature type="transmembrane region" description="Helical" evidence="15">
    <location>
        <begin position="226"/>
        <end position="252"/>
    </location>
</feature>
<evidence type="ECO:0000256" key="4">
    <source>
        <dbReference type="ARBA" id="ARBA00008715"/>
    </source>
</evidence>
<feature type="transmembrane region" description="Helical" evidence="15">
    <location>
        <begin position="135"/>
        <end position="152"/>
    </location>
</feature>
<feature type="compositionally biased region" description="Basic residues" evidence="14">
    <location>
        <begin position="1245"/>
        <end position="1259"/>
    </location>
</feature>
<dbReference type="GO" id="GO:0005634">
    <property type="term" value="C:nucleus"/>
    <property type="evidence" value="ECO:0007669"/>
    <property type="project" value="UniProtKB-SubCell"/>
</dbReference>
<keyword evidence="7 15" id="KW-0812">Transmembrane</keyword>
<reference evidence="18" key="1">
    <citation type="journal article" date="2020" name="Stud. Mycol.">
        <title>101 Dothideomycetes genomes: a test case for predicting lifestyles and emergence of pathogens.</title>
        <authorList>
            <person name="Haridas S."/>
            <person name="Albert R."/>
            <person name="Binder M."/>
            <person name="Bloem J."/>
            <person name="Labutti K."/>
            <person name="Salamov A."/>
            <person name="Andreopoulos B."/>
            <person name="Baker S."/>
            <person name="Barry K."/>
            <person name="Bills G."/>
            <person name="Bluhm B."/>
            <person name="Cannon C."/>
            <person name="Castanera R."/>
            <person name="Culley D."/>
            <person name="Daum C."/>
            <person name="Ezra D."/>
            <person name="Gonzalez J."/>
            <person name="Henrissat B."/>
            <person name="Kuo A."/>
            <person name="Liang C."/>
            <person name="Lipzen A."/>
            <person name="Lutzoni F."/>
            <person name="Magnuson J."/>
            <person name="Mondo S."/>
            <person name="Nolan M."/>
            <person name="Ohm R."/>
            <person name="Pangilinan J."/>
            <person name="Park H.-J."/>
            <person name="Ramirez L."/>
            <person name="Alfaro M."/>
            <person name="Sun H."/>
            <person name="Tritt A."/>
            <person name="Yoshinaga Y."/>
            <person name="Zwiers L.-H."/>
            <person name="Turgeon B."/>
            <person name="Goodwin S."/>
            <person name="Spatafora J."/>
            <person name="Crous P."/>
            <person name="Grigoriev I."/>
        </authorList>
    </citation>
    <scope>NUCLEOTIDE SEQUENCE</scope>
    <source>
        <strain evidence="18">CBS 122367</strain>
    </source>
</reference>
<dbReference type="Pfam" id="PF15613">
    <property type="entry name" value="WSD"/>
    <property type="match status" value="1"/>
</dbReference>
<feature type="transmembrane region" description="Helical" evidence="15">
    <location>
        <begin position="324"/>
        <end position="346"/>
    </location>
</feature>
<feature type="compositionally biased region" description="Acidic residues" evidence="14">
    <location>
        <begin position="1228"/>
        <end position="1241"/>
    </location>
</feature>
<feature type="region of interest" description="Disordered" evidence="14">
    <location>
        <begin position="1461"/>
        <end position="1488"/>
    </location>
</feature>
<evidence type="ECO:0000256" key="12">
    <source>
        <dbReference type="PROSITE-ProRule" id="PRU00475"/>
    </source>
</evidence>
<dbReference type="PANTHER" id="PTHR32075:SF6">
    <property type="entry name" value="ISWI CHROMATIN-REMODELING COMPLEX SUBUNIT YPL216W-RELATED"/>
    <property type="match status" value="1"/>
</dbReference>
<keyword evidence="6 18" id="KW-0808">Transferase</keyword>
<feature type="transmembrane region" description="Helical" evidence="15">
    <location>
        <begin position="107"/>
        <end position="128"/>
    </location>
</feature>
<evidence type="ECO:0000256" key="10">
    <source>
        <dbReference type="ARBA" id="ARBA00023136"/>
    </source>
</evidence>
<dbReference type="InterPro" id="IPR018501">
    <property type="entry name" value="DDT_dom"/>
</dbReference>
<feature type="compositionally biased region" description="Basic and acidic residues" evidence="14">
    <location>
        <begin position="1507"/>
        <end position="1517"/>
    </location>
</feature>
<feature type="region of interest" description="Disordered" evidence="14">
    <location>
        <begin position="1507"/>
        <end position="1533"/>
    </location>
</feature>
<keyword evidence="19" id="KW-1185">Reference proteome</keyword>
<dbReference type="GO" id="GO:0000781">
    <property type="term" value="C:chromosome, telomeric region"/>
    <property type="evidence" value="ECO:0007669"/>
    <property type="project" value="GOC"/>
</dbReference>
<feature type="transmembrane region" description="Helical" evidence="15">
    <location>
        <begin position="456"/>
        <end position="476"/>
    </location>
</feature>